<dbReference type="InterPro" id="IPR016187">
    <property type="entry name" value="CTDL_fold"/>
</dbReference>
<feature type="domain" description="Sulfatase-modifying factor enzyme-like" evidence="2">
    <location>
        <begin position="7"/>
        <end position="241"/>
    </location>
</feature>
<organism evidence="3 4">
    <name type="scientific">Brevibacterium daeguense</name>
    <dbReference type="NCBI Taxonomy" id="909936"/>
    <lineage>
        <taxon>Bacteria</taxon>
        <taxon>Bacillati</taxon>
        <taxon>Actinomycetota</taxon>
        <taxon>Actinomycetes</taxon>
        <taxon>Micrococcales</taxon>
        <taxon>Brevibacteriaceae</taxon>
        <taxon>Brevibacterium</taxon>
    </lineage>
</organism>
<gene>
    <name evidence="3" type="ORF">GCM10022261_12410</name>
</gene>
<comment type="caution">
    <text evidence="3">The sequence shown here is derived from an EMBL/GenBank/DDBJ whole genome shotgun (WGS) entry which is preliminary data.</text>
</comment>
<dbReference type="SUPFAM" id="SSF56436">
    <property type="entry name" value="C-type lectin-like"/>
    <property type="match status" value="1"/>
</dbReference>
<dbReference type="InterPro" id="IPR042095">
    <property type="entry name" value="SUMF_sf"/>
</dbReference>
<proteinExistence type="predicted"/>
<dbReference type="RefSeq" id="WP_236863787.1">
    <property type="nucleotide sequence ID" value="NZ_BAABAZ010000004.1"/>
</dbReference>
<evidence type="ECO:0000313" key="4">
    <source>
        <dbReference type="Proteomes" id="UP001501586"/>
    </source>
</evidence>
<dbReference type="PANTHER" id="PTHR23150">
    <property type="entry name" value="SULFATASE MODIFYING FACTOR 1, 2"/>
    <property type="match status" value="1"/>
</dbReference>
<dbReference type="Pfam" id="PF03781">
    <property type="entry name" value="FGE-sulfatase"/>
    <property type="match status" value="1"/>
</dbReference>
<sequence length="248" mass="26705">MTPKPITMVEIPPGSAVISDQRTGESWTVDVDGFLLASTPVTVGQYRSLAEATAAADAGQVSEAVGTAEPARQGSGADRADTADSLPITEVSWLDAVAFCNRLSESEGRTPAYLVRDGDVRWIASSDGYRLPTEAEWVHACRAGSSGPRYGDLDTIAWYRANSRGSAQPVGGRAPNAWGLYDMLGNVFEWCWDLYDPAVYGTYRVLKGGGWADPPWSCRAGVRRRSMETFAIDDVGFRVARSSAPRSS</sequence>
<dbReference type="PANTHER" id="PTHR23150:SF19">
    <property type="entry name" value="FORMYLGLYCINE-GENERATING ENZYME"/>
    <property type="match status" value="1"/>
</dbReference>
<feature type="region of interest" description="Disordered" evidence="1">
    <location>
        <begin position="57"/>
        <end position="82"/>
    </location>
</feature>
<evidence type="ECO:0000256" key="1">
    <source>
        <dbReference type="SAM" id="MobiDB-lite"/>
    </source>
</evidence>
<accession>A0ABP8EIK3</accession>
<reference evidence="4" key="1">
    <citation type="journal article" date="2019" name="Int. J. Syst. Evol. Microbiol.">
        <title>The Global Catalogue of Microorganisms (GCM) 10K type strain sequencing project: providing services to taxonomists for standard genome sequencing and annotation.</title>
        <authorList>
            <consortium name="The Broad Institute Genomics Platform"/>
            <consortium name="The Broad Institute Genome Sequencing Center for Infectious Disease"/>
            <person name="Wu L."/>
            <person name="Ma J."/>
        </authorList>
    </citation>
    <scope>NUCLEOTIDE SEQUENCE [LARGE SCALE GENOMIC DNA]</scope>
    <source>
        <strain evidence="4">JCM 17458</strain>
    </source>
</reference>
<evidence type="ECO:0000313" key="3">
    <source>
        <dbReference type="EMBL" id="GAA4283710.1"/>
    </source>
</evidence>
<dbReference type="Gene3D" id="3.90.1580.10">
    <property type="entry name" value="paralog of FGE (formylglycine-generating enzyme)"/>
    <property type="match status" value="1"/>
</dbReference>
<dbReference type="Proteomes" id="UP001501586">
    <property type="component" value="Unassembled WGS sequence"/>
</dbReference>
<dbReference type="InterPro" id="IPR005532">
    <property type="entry name" value="SUMF_dom"/>
</dbReference>
<name>A0ABP8EIK3_9MICO</name>
<dbReference type="EMBL" id="BAABAZ010000004">
    <property type="protein sequence ID" value="GAA4283710.1"/>
    <property type="molecule type" value="Genomic_DNA"/>
</dbReference>
<keyword evidence="4" id="KW-1185">Reference proteome</keyword>
<dbReference type="InterPro" id="IPR051043">
    <property type="entry name" value="Sulfatase_Mod_Factor_Kinase"/>
</dbReference>
<protein>
    <submittedName>
        <fullName evidence="3">SUMF1/EgtB/PvdO family nonheme iron enzyme</fullName>
    </submittedName>
</protein>
<evidence type="ECO:0000259" key="2">
    <source>
        <dbReference type="Pfam" id="PF03781"/>
    </source>
</evidence>